<organism evidence="2 3">
    <name type="scientific">Saccharopolyspora antimicrobica</name>
    <dbReference type="NCBI Taxonomy" id="455193"/>
    <lineage>
        <taxon>Bacteria</taxon>
        <taxon>Bacillati</taxon>
        <taxon>Actinomycetota</taxon>
        <taxon>Actinomycetes</taxon>
        <taxon>Pseudonocardiales</taxon>
        <taxon>Pseudonocardiaceae</taxon>
        <taxon>Saccharopolyspora</taxon>
    </lineage>
</organism>
<accession>A0A1I4VPK0</accession>
<sequence length="72" mass="7991">MQKVRDRKTSERLLAAMAAGGKSDQTRLEAALALARINRSRGLAALRDIEADQRISRSVKEKATKAAERLDR</sequence>
<dbReference type="Proteomes" id="UP000199398">
    <property type="component" value="Unassembled WGS sequence"/>
</dbReference>
<dbReference type="Proteomes" id="UP000270697">
    <property type="component" value="Unassembled WGS sequence"/>
</dbReference>
<protein>
    <recommendedName>
        <fullName evidence="5">HEAT repeat-containing protein</fullName>
    </recommendedName>
</protein>
<evidence type="ECO:0000313" key="2">
    <source>
        <dbReference type="EMBL" id="SFN03232.1"/>
    </source>
</evidence>
<gene>
    <name evidence="1" type="ORF">ATL45_5673</name>
    <name evidence="2" type="ORF">SAMN05421805_102314</name>
</gene>
<evidence type="ECO:0000313" key="4">
    <source>
        <dbReference type="Proteomes" id="UP000270697"/>
    </source>
</evidence>
<reference evidence="1 4" key="2">
    <citation type="submission" date="2018-10" db="EMBL/GenBank/DDBJ databases">
        <title>Sequencing the genomes of 1000 actinobacteria strains.</title>
        <authorList>
            <person name="Klenk H.-P."/>
        </authorList>
    </citation>
    <scope>NUCLEOTIDE SEQUENCE [LARGE SCALE GENOMIC DNA]</scope>
    <source>
        <strain evidence="1 4">DSM 45119</strain>
    </source>
</reference>
<dbReference type="RefSeq" id="WP_093148796.1">
    <property type="nucleotide sequence ID" value="NZ_FOUP01000002.1"/>
</dbReference>
<evidence type="ECO:0000313" key="1">
    <source>
        <dbReference type="EMBL" id="RKT87271.1"/>
    </source>
</evidence>
<dbReference type="EMBL" id="FOUP01000002">
    <property type="protein sequence ID" value="SFN03232.1"/>
    <property type="molecule type" value="Genomic_DNA"/>
</dbReference>
<proteinExistence type="predicted"/>
<dbReference type="EMBL" id="RBXX01000002">
    <property type="protein sequence ID" value="RKT87271.1"/>
    <property type="molecule type" value="Genomic_DNA"/>
</dbReference>
<evidence type="ECO:0000313" key="3">
    <source>
        <dbReference type="Proteomes" id="UP000199398"/>
    </source>
</evidence>
<reference evidence="2 3" key="1">
    <citation type="submission" date="2016-10" db="EMBL/GenBank/DDBJ databases">
        <authorList>
            <person name="de Groot N.N."/>
        </authorList>
    </citation>
    <scope>NUCLEOTIDE SEQUENCE [LARGE SCALE GENOMIC DNA]</scope>
    <source>
        <strain evidence="2 3">CPCC 201259</strain>
    </source>
</reference>
<name>A0A1I4VPK0_9PSEU</name>
<keyword evidence="4" id="KW-1185">Reference proteome</keyword>
<evidence type="ECO:0008006" key="5">
    <source>
        <dbReference type="Google" id="ProtNLM"/>
    </source>
</evidence>
<dbReference type="AlphaFoldDB" id="A0A1I4VPK0"/>